<dbReference type="PANTHER" id="PTHR39963:SF1">
    <property type="entry name" value="MNMC-LIKE METHYLTRANSFERASE DOMAIN-CONTAINING PROTEIN"/>
    <property type="match status" value="1"/>
</dbReference>
<protein>
    <submittedName>
        <fullName evidence="2">Methyltransferase</fullName>
    </submittedName>
</protein>
<dbReference type="NCBIfam" id="NF033855">
    <property type="entry name" value="tRNA_MNMC2"/>
    <property type="match status" value="1"/>
</dbReference>
<keyword evidence="2" id="KW-0808">Transferase</keyword>
<dbReference type="Proteomes" id="UP000036908">
    <property type="component" value="Unassembled WGS sequence"/>
</dbReference>
<dbReference type="SUPFAM" id="SSF53335">
    <property type="entry name" value="S-adenosyl-L-methionine-dependent methyltransferases"/>
    <property type="match status" value="1"/>
</dbReference>
<name>A0A0L8AHF2_9BACT</name>
<dbReference type="AlphaFoldDB" id="A0A0L8AHF2"/>
<evidence type="ECO:0000313" key="2">
    <source>
        <dbReference type="EMBL" id="KOF01839.1"/>
    </source>
</evidence>
<dbReference type="Pfam" id="PF05430">
    <property type="entry name" value="Methyltransf_30"/>
    <property type="match status" value="1"/>
</dbReference>
<organism evidence="2 3">
    <name type="scientific">Roseivirga seohaensis subsp. aquiponti</name>
    <dbReference type="NCBI Taxonomy" id="1566026"/>
    <lineage>
        <taxon>Bacteria</taxon>
        <taxon>Pseudomonadati</taxon>
        <taxon>Bacteroidota</taxon>
        <taxon>Cytophagia</taxon>
        <taxon>Cytophagales</taxon>
        <taxon>Roseivirgaceae</taxon>
        <taxon>Roseivirga</taxon>
    </lineage>
</organism>
<dbReference type="EMBL" id="JSVA01000018">
    <property type="protein sequence ID" value="KOF01839.1"/>
    <property type="molecule type" value="Genomic_DNA"/>
</dbReference>
<feature type="domain" description="MnmC-like methyltransferase" evidence="1">
    <location>
        <begin position="141"/>
        <end position="224"/>
    </location>
</feature>
<dbReference type="InterPro" id="IPR029063">
    <property type="entry name" value="SAM-dependent_MTases_sf"/>
</dbReference>
<dbReference type="GO" id="GO:0016645">
    <property type="term" value="F:oxidoreductase activity, acting on the CH-NH group of donors"/>
    <property type="evidence" value="ECO:0007669"/>
    <property type="project" value="InterPro"/>
</dbReference>
<comment type="caution">
    <text evidence="2">The sequence shown here is derived from an EMBL/GenBank/DDBJ whole genome shotgun (WGS) entry which is preliminary data.</text>
</comment>
<dbReference type="PANTHER" id="PTHR39963">
    <property type="entry name" value="SLL0983 PROTEIN"/>
    <property type="match status" value="1"/>
</dbReference>
<evidence type="ECO:0000313" key="3">
    <source>
        <dbReference type="Proteomes" id="UP000036908"/>
    </source>
</evidence>
<dbReference type="GO" id="GO:0032259">
    <property type="term" value="P:methylation"/>
    <property type="evidence" value="ECO:0007669"/>
    <property type="project" value="UniProtKB-KW"/>
</dbReference>
<dbReference type="PATRIC" id="fig|1566026.4.peg.1524"/>
<dbReference type="Gene3D" id="3.40.50.150">
    <property type="entry name" value="Vaccinia Virus protein VP39"/>
    <property type="match status" value="1"/>
</dbReference>
<dbReference type="RefSeq" id="WP_053224755.1">
    <property type="nucleotide sequence ID" value="NZ_JSVA01000018.1"/>
</dbReference>
<keyword evidence="3" id="KW-1185">Reference proteome</keyword>
<evidence type="ECO:0000259" key="1">
    <source>
        <dbReference type="Pfam" id="PF05430"/>
    </source>
</evidence>
<proteinExistence type="predicted"/>
<accession>A0A0L8AHF2</accession>
<dbReference type="GO" id="GO:0004808">
    <property type="term" value="F:tRNA (5-methylaminomethyl-2-thiouridylate)(34)-methyltransferase activity"/>
    <property type="evidence" value="ECO:0007669"/>
    <property type="project" value="InterPro"/>
</dbReference>
<keyword evidence="2" id="KW-0489">Methyltransferase</keyword>
<dbReference type="OrthoDB" id="9786494at2"/>
<sequence length="225" mass="25690">MAEVKIIVTEDGSHSLYHAELNETYHSFHGAVQESRYVFLKEGLDFLRTNFALDKIRVLEVGFGTGLNAILTSEWAVANKVRVEYTTLEPFPLKSEVYEALNYHEFFEDKTVKERFLALHNAAWEQAFQQNEFFNILKSEAKLQDFNSNSFFDIIFFDAFAPSKQSEMWDLEVIEKTASLLDSNGVFVTYCAKGQLKRDLKAVGLAVETLPGPPGKKEMVRGVKR</sequence>
<gene>
    <name evidence="2" type="ORF">OB69_16020</name>
</gene>
<dbReference type="InterPro" id="IPR008471">
    <property type="entry name" value="MnmC-like_methylTransf"/>
</dbReference>
<dbReference type="InterPro" id="IPR047785">
    <property type="entry name" value="tRNA_MNMC2"/>
</dbReference>
<reference evidence="3" key="1">
    <citation type="submission" date="2014-11" db="EMBL/GenBank/DDBJ databases">
        <title>Genome sequencing of Roseivirga sp. D-25.</title>
        <authorList>
            <person name="Selvaratnam C."/>
            <person name="Thevarajoo S."/>
            <person name="Goh K.M."/>
            <person name="Eee R."/>
            <person name="Chan K.-G."/>
            <person name="Chong C.S."/>
        </authorList>
    </citation>
    <scope>NUCLEOTIDE SEQUENCE [LARGE SCALE GENOMIC DNA]</scope>
    <source>
        <strain evidence="3">D-25</strain>
    </source>
</reference>